<comment type="caution">
    <text evidence="2">The sequence shown here is derived from an EMBL/GenBank/DDBJ whole genome shotgun (WGS) entry which is preliminary data.</text>
</comment>
<dbReference type="AlphaFoldDB" id="A0A7Y2EB69"/>
<gene>
    <name evidence="2" type="ORF">HKN21_17750</name>
</gene>
<evidence type="ECO:0000256" key="1">
    <source>
        <dbReference type="SAM" id="SignalP"/>
    </source>
</evidence>
<feature type="chain" id="PRO_5030513524" description="DUF2541 family protein" evidence="1">
    <location>
        <begin position="23"/>
        <end position="135"/>
    </location>
</feature>
<protein>
    <recommendedName>
        <fullName evidence="4">DUF2541 family protein</fullName>
    </recommendedName>
</protein>
<feature type="signal peptide" evidence="1">
    <location>
        <begin position="1"/>
        <end position="22"/>
    </location>
</feature>
<proteinExistence type="predicted"/>
<dbReference type="EMBL" id="JABDJR010000708">
    <property type="protein sequence ID" value="NNF08611.1"/>
    <property type="molecule type" value="Genomic_DNA"/>
</dbReference>
<keyword evidence="1" id="KW-0732">Signal</keyword>
<sequence>MRFSKFGIAVCFALSVLLPACAGSGSGSSAARWDALGSRVVHGKQDRDVIGVPRNQGPYRKLKVEVKGSALHMHNIVVHFANGQKYSPDSRLIFKKGSRSRTIDLPGDSRFINEITFRYSNLPGGGRATVKVFGR</sequence>
<dbReference type="Proteomes" id="UP000547674">
    <property type="component" value="Unassembled WGS sequence"/>
</dbReference>
<organism evidence="2 3">
    <name type="scientific">Eiseniibacteriota bacterium</name>
    <dbReference type="NCBI Taxonomy" id="2212470"/>
    <lineage>
        <taxon>Bacteria</taxon>
        <taxon>Candidatus Eiseniibacteriota</taxon>
    </lineage>
</organism>
<evidence type="ECO:0000313" key="2">
    <source>
        <dbReference type="EMBL" id="NNF08611.1"/>
    </source>
</evidence>
<reference evidence="2 3" key="1">
    <citation type="submission" date="2020-03" db="EMBL/GenBank/DDBJ databases">
        <title>Metabolic flexibility allows generalist bacteria to become dominant in a frequently disturbed ecosystem.</title>
        <authorList>
            <person name="Chen Y.-J."/>
            <person name="Leung P.M."/>
            <person name="Bay S.K."/>
            <person name="Hugenholtz P."/>
            <person name="Kessler A.J."/>
            <person name="Shelley G."/>
            <person name="Waite D.W."/>
            <person name="Cook P.L."/>
            <person name="Greening C."/>
        </authorList>
    </citation>
    <scope>NUCLEOTIDE SEQUENCE [LARGE SCALE GENOMIC DNA]</scope>
    <source>
        <strain evidence="2">SS_bin_28</strain>
    </source>
</reference>
<name>A0A7Y2EB69_UNCEI</name>
<accession>A0A7Y2EB69</accession>
<evidence type="ECO:0000313" key="3">
    <source>
        <dbReference type="Proteomes" id="UP000547674"/>
    </source>
</evidence>
<evidence type="ECO:0008006" key="4">
    <source>
        <dbReference type="Google" id="ProtNLM"/>
    </source>
</evidence>